<reference evidence="3 4" key="1">
    <citation type="submission" date="2017-04" db="EMBL/GenBank/DDBJ databases">
        <title>A new member of the family Flavobacteriaceae isolated from ascidians.</title>
        <authorList>
            <person name="Chen L."/>
        </authorList>
    </citation>
    <scope>NUCLEOTIDE SEQUENCE [LARGE SCALE GENOMIC DNA]</scope>
    <source>
        <strain evidence="3 4">HQA918</strain>
    </source>
</reference>
<accession>A0A2A4G791</accession>
<dbReference type="InterPro" id="IPR019734">
    <property type="entry name" value="TPR_rpt"/>
</dbReference>
<dbReference type="PROSITE" id="PS50005">
    <property type="entry name" value="TPR"/>
    <property type="match status" value="1"/>
</dbReference>
<dbReference type="SMART" id="SM00028">
    <property type="entry name" value="TPR"/>
    <property type="match status" value="2"/>
</dbReference>
<dbReference type="RefSeq" id="WP_097440118.1">
    <property type="nucleotide sequence ID" value="NZ_KZ300476.1"/>
</dbReference>
<dbReference type="InterPro" id="IPR011990">
    <property type="entry name" value="TPR-like_helical_dom_sf"/>
</dbReference>
<name>A0A2A4G791_9FLAO</name>
<dbReference type="Gene3D" id="1.25.40.10">
    <property type="entry name" value="Tetratricopeptide repeat domain"/>
    <property type="match status" value="1"/>
</dbReference>
<keyword evidence="2" id="KW-0812">Transmembrane</keyword>
<evidence type="ECO:0000313" key="4">
    <source>
        <dbReference type="Proteomes" id="UP000219559"/>
    </source>
</evidence>
<dbReference type="EMBL" id="NBWU01000002">
    <property type="protein sequence ID" value="PCE64839.1"/>
    <property type="molecule type" value="Genomic_DNA"/>
</dbReference>
<feature type="transmembrane region" description="Helical" evidence="2">
    <location>
        <begin position="54"/>
        <end position="72"/>
    </location>
</feature>
<protein>
    <submittedName>
        <fullName evidence="3">Uncharacterized protein</fullName>
    </submittedName>
</protein>
<dbReference type="Pfam" id="PF13181">
    <property type="entry name" value="TPR_8"/>
    <property type="match status" value="1"/>
</dbReference>
<dbReference type="SUPFAM" id="SSF48452">
    <property type="entry name" value="TPR-like"/>
    <property type="match status" value="1"/>
</dbReference>
<keyword evidence="4" id="KW-1185">Reference proteome</keyword>
<dbReference type="Pfam" id="PF13174">
    <property type="entry name" value="TPR_6"/>
    <property type="match status" value="2"/>
</dbReference>
<feature type="repeat" description="TPR" evidence="1">
    <location>
        <begin position="172"/>
        <end position="205"/>
    </location>
</feature>
<sequence>MATYKKRGYKPKHQVDDVTEVEIDDSDSTTKEVFETLDQSASKTEEWVAANQNYILMFIGAIAVVVLGYLAYNQFVTKPKEAEAANEMFYPQQYFDQALNAAGAQRDSLFTMALNGGEGKYGFLNIIEEYSGTKAANLASYSAGMSYLQMQKYQEAIDYLEDFSSDEAVLGALAKGGIGDAFNQLGQAGDALDYYEKALAFEANDFTTPRFLNKAGIAAMDLGQNDKALGYFQRIKNEYPNTNEGRSVDAFIGMVENK</sequence>
<evidence type="ECO:0000256" key="2">
    <source>
        <dbReference type="SAM" id="Phobius"/>
    </source>
</evidence>
<evidence type="ECO:0000313" key="3">
    <source>
        <dbReference type="EMBL" id="PCE64839.1"/>
    </source>
</evidence>
<organism evidence="3 4">
    <name type="scientific">Sediminicola luteus</name>
    <dbReference type="NCBI Taxonomy" id="319238"/>
    <lineage>
        <taxon>Bacteria</taxon>
        <taxon>Pseudomonadati</taxon>
        <taxon>Bacteroidota</taxon>
        <taxon>Flavobacteriia</taxon>
        <taxon>Flavobacteriales</taxon>
        <taxon>Flavobacteriaceae</taxon>
        <taxon>Sediminicola</taxon>
    </lineage>
</organism>
<keyword evidence="2" id="KW-0472">Membrane</keyword>
<dbReference type="OrthoDB" id="9808622at2"/>
<keyword evidence="2" id="KW-1133">Transmembrane helix</keyword>
<keyword evidence="1" id="KW-0802">TPR repeat</keyword>
<evidence type="ECO:0000256" key="1">
    <source>
        <dbReference type="PROSITE-ProRule" id="PRU00339"/>
    </source>
</evidence>
<comment type="caution">
    <text evidence="3">The sequence shown here is derived from an EMBL/GenBank/DDBJ whole genome shotgun (WGS) entry which is preliminary data.</text>
</comment>
<proteinExistence type="predicted"/>
<dbReference type="AlphaFoldDB" id="A0A2A4G791"/>
<dbReference type="Proteomes" id="UP000219559">
    <property type="component" value="Unassembled WGS sequence"/>
</dbReference>
<gene>
    <name evidence="3" type="ORF">B7P33_06635</name>
</gene>